<gene>
    <name evidence="2" type="ORF">BOX15_Mlig011860g1</name>
</gene>
<proteinExistence type="predicted"/>
<protein>
    <submittedName>
        <fullName evidence="2">Uncharacterized protein</fullName>
    </submittedName>
</protein>
<dbReference type="EMBL" id="NIVC01001407">
    <property type="protein sequence ID" value="PAA68264.1"/>
    <property type="molecule type" value="Genomic_DNA"/>
</dbReference>
<reference evidence="2 3" key="1">
    <citation type="submission" date="2017-06" db="EMBL/GenBank/DDBJ databases">
        <title>A platform for efficient transgenesis in Macrostomum lignano, a flatworm model organism for stem cell research.</title>
        <authorList>
            <person name="Berezikov E."/>
        </authorList>
    </citation>
    <scope>NUCLEOTIDE SEQUENCE [LARGE SCALE GENOMIC DNA]</scope>
    <source>
        <strain evidence="2">DV1</strain>
        <tissue evidence="2">Whole organism</tissue>
    </source>
</reference>
<comment type="caution">
    <text evidence="2">The sequence shown here is derived from an EMBL/GenBank/DDBJ whole genome shotgun (WGS) entry which is preliminary data.</text>
</comment>
<evidence type="ECO:0000256" key="1">
    <source>
        <dbReference type="SAM" id="MobiDB-lite"/>
    </source>
</evidence>
<feature type="compositionally biased region" description="Polar residues" evidence="1">
    <location>
        <begin position="754"/>
        <end position="766"/>
    </location>
</feature>
<dbReference type="AlphaFoldDB" id="A0A267F4X5"/>
<evidence type="ECO:0000313" key="2">
    <source>
        <dbReference type="EMBL" id="PAA68264.1"/>
    </source>
</evidence>
<dbReference type="Proteomes" id="UP000215902">
    <property type="component" value="Unassembled WGS sequence"/>
</dbReference>
<accession>A0A267F4X5</accession>
<sequence length="1106" mass="123287">MNFTSSVTLEDIKVIVSGQVDVAEFSAGIPTWRNANGILQRLADLLGLDGTNESSRRWLYDKFRRSKIIAEVQAVITGNSLSEIPSNTASSSSTTAETQLHQSFVDIDHVFDGSGNLKKSWHDYVLLSFSSSLKCTLCMRRHKHNAGYISADVYCNVDGCTGLFRLKVLHSGNRLLCSLEVKTNPTKHATKARPLCGERRIELAKRVCSSSATRVRAEIAADGDIRLLPSPNVLRIAASRQRHQDRQSSDTLLDLIIQGQSMQPAYARNVCVQFGASEPQFVPLWLNSAFEVLRSMQANGEPIVLGMDSTGAPISKPKDSQQKDVYYHAVVLRHPQTGAQPVAVMELLSSSQTGTTLKFVFDSWITAARLSVKNLRVAQVTLDFNLPTLRALLMGIHGMEIIPFLRHCYAVLSFKLSYQELQKFTLIGFGRSHIMREFCDWPDVANCRNPEARNGWKHFFGALLRCTSLHQVQQVYKSFLRLLLCPSRRSVDSSLALLHAAAADQLGDGVFVPPESFMYVMPDTTLKRASPFFHLADALHNEVKASAEAQVVQSESELTPDPNPYFCPSLAGKLTNVVMPYLPLWCGIMLDPVRYAASNSGAFKSVSRDAQGFTEGHTELWMNIVKNLLHGGRDSSMRNFLANQSRLLQGLHRIFMELPETSSHTADEQSENSSSSHSEQPETSGHTADEQSENSSSSHSEQPETSSHADEQLENSSSSHSEQPETSSHADEQLENSSSSHPDQPEIDGDARISNLQGSRSFRNPLTSMLNDHEATEETSLSSEVVNKKRRVTSGRYTAATTRVLLRDLTNHAQEQFTLLKNGGRSTSVPFNGKLVTVMLHNTCTVDGFLTGIAFAYRDRETFREAILASRLQELHRLGRYCREATASRTDQEAMHARATLIVQTESFWRKGFLRWRRNGSSIVDGNLESSELDIVLELLGNSHLFLIKSICRNDACRHRQLESFFSGLVIQHEEGPIESPYSFICTVFRESGVRECCHCNSLRDVLPPTYSSELPPLLVVAVPDSVDRTVRVSLGEREVTPFRNSPARYRLFCSTYFQAERAHWVATIHSDDGSVLNYDDLGTTSGALRRQRNVGRLNLAMYALF</sequence>
<evidence type="ECO:0000313" key="3">
    <source>
        <dbReference type="Proteomes" id="UP000215902"/>
    </source>
</evidence>
<feature type="region of interest" description="Disordered" evidence="1">
    <location>
        <begin position="661"/>
        <end position="766"/>
    </location>
</feature>
<keyword evidence="3" id="KW-1185">Reference proteome</keyword>
<organism evidence="2 3">
    <name type="scientific">Macrostomum lignano</name>
    <dbReference type="NCBI Taxonomy" id="282301"/>
    <lineage>
        <taxon>Eukaryota</taxon>
        <taxon>Metazoa</taxon>
        <taxon>Spiralia</taxon>
        <taxon>Lophotrochozoa</taxon>
        <taxon>Platyhelminthes</taxon>
        <taxon>Rhabditophora</taxon>
        <taxon>Macrostomorpha</taxon>
        <taxon>Macrostomida</taxon>
        <taxon>Macrostomidae</taxon>
        <taxon>Macrostomum</taxon>
    </lineage>
</organism>
<feature type="compositionally biased region" description="Low complexity" evidence="1">
    <location>
        <begin position="714"/>
        <end position="727"/>
    </location>
</feature>
<name>A0A267F4X5_9PLAT</name>
<feature type="compositionally biased region" description="Low complexity" evidence="1">
    <location>
        <begin position="671"/>
        <end position="684"/>
    </location>
</feature>
<feature type="compositionally biased region" description="Low complexity" evidence="1">
    <location>
        <begin position="693"/>
        <end position="706"/>
    </location>
</feature>